<keyword evidence="2" id="KW-0812">Transmembrane</keyword>
<gene>
    <name evidence="3" type="ORF">EG850_07810</name>
</gene>
<keyword evidence="4" id="KW-1185">Reference proteome</keyword>
<evidence type="ECO:0000256" key="1">
    <source>
        <dbReference type="SAM" id="MobiDB-lite"/>
    </source>
</evidence>
<protein>
    <submittedName>
        <fullName evidence="3">Uncharacterized protein</fullName>
    </submittedName>
</protein>
<feature type="transmembrane region" description="Helical" evidence="2">
    <location>
        <begin position="45"/>
        <end position="65"/>
    </location>
</feature>
<accession>A0A3P3VY67</accession>
<sequence>MNRERKQESPRRTLMKPFEVVGISAVFGLFVFFIVVYTIKNWTLALILGGVAMVIVLLVLALLLLSYKPNPDVPVYLDRHLYESAEPGAKDAALRPDPSAHGQQLPREEDARDEDARDQDARNAE</sequence>
<feature type="transmembrane region" description="Helical" evidence="2">
    <location>
        <begin position="20"/>
        <end position="39"/>
    </location>
</feature>
<dbReference type="EMBL" id="RQVS01000008">
    <property type="protein sequence ID" value="RRJ86546.1"/>
    <property type="molecule type" value="Genomic_DNA"/>
</dbReference>
<dbReference type="Proteomes" id="UP000274391">
    <property type="component" value="Unassembled WGS sequence"/>
</dbReference>
<dbReference type="AlphaFoldDB" id="A0A3P3VY67"/>
<organism evidence="3 4">
    <name type="scientific">Gulosibacter macacae</name>
    <dbReference type="NCBI Taxonomy" id="2488791"/>
    <lineage>
        <taxon>Bacteria</taxon>
        <taxon>Bacillati</taxon>
        <taxon>Actinomycetota</taxon>
        <taxon>Actinomycetes</taxon>
        <taxon>Micrococcales</taxon>
        <taxon>Microbacteriaceae</taxon>
        <taxon>Gulosibacter</taxon>
    </lineage>
</organism>
<name>A0A3P3VY67_9MICO</name>
<reference evidence="3 4" key="1">
    <citation type="submission" date="2018-11" db="EMBL/GenBank/DDBJ databases">
        <title>YIM 102482-1 draft genome.</title>
        <authorList>
            <person name="Li G."/>
            <person name="Jiang Y."/>
        </authorList>
    </citation>
    <scope>NUCLEOTIDE SEQUENCE [LARGE SCALE GENOMIC DNA]</scope>
    <source>
        <strain evidence="3 4">YIM 102482-1</strain>
    </source>
</reference>
<dbReference type="OrthoDB" id="5123956at2"/>
<comment type="caution">
    <text evidence="3">The sequence shown here is derived from an EMBL/GenBank/DDBJ whole genome shotgun (WGS) entry which is preliminary data.</text>
</comment>
<evidence type="ECO:0000313" key="3">
    <source>
        <dbReference type="EMBL" id="RRJ86546.1"/>
    </source>
</evidence>
<evidence type="ECO:0000313" key="4">
    <source>
        <dbReference type="Proteomes" id="UP000274391"/>
    </source>
</evidence>
<feature type="compositionally biased region" description="Basic and acidic residues" evidence="1">
    <location>
        <begin position="106"/>
        <end position="125"/>
    </location>
</feature>
<proteinExistence type="predicted"/>
<evidence type="ECO:0000256" key="2">
    <source>
        <dbReference type="SAM" id="Phobius"/>
    </source>
</evidence>
<dbReference type="RefSeq" id="WP_124972241.1">
    <property type="nucleotide sequence ID" value="NZ_RQVS01000008.1"/>
</dbReference>
<keyword evidence="2" id="KW-0472">Membrane</keyword>
<keyword evidence="2" id="KW-1133">Transmembrane helix</keyword>
<feature type="region of interest" description="Disordered" evidence="1">
    <location>
        <begin position="88"/>
        <end position="125"/>
    </location>
</feature>